<name>A0ABT9Y960_9FIRM</name>
<dbReference type="EMBL" id="JAUSUE010000015">
    <property type="protein sequence ID" value="MDQ0204363.1"/>
    <property type="molecule type" value="Genomic_DNA"/>
</dbReference>
<evidence type="ECO:0000256" key="1">
    <source>
        <dbReference type="SAM" id="MobiDB-lite"/>
    </source>
</evidence>
<evidence type="ECO:0008006" key="5">
    <source>
        <dbReference type="Google" id="ProtNLM"/>
    </source>
</evidence>
<protein>
    <recommendedName>
        <fullName evidence="5">Lipoprotein</fullName>
    </recommendedName>
</protein>
<proteinExistence type="predicted"/>
<feature type="signal peptide" evidence="2">
    <location>
        <begin position="1"/>
        <end position="30"/>
    </location>
</feature>
<evidence type="ECO:0000313" key="3">
    <source>
        <dbReference type="EMBL" id="MDQ0204363.1"/>
    </source>
</evidence>
<accession>A0ABT9Y960</accession>
<organism evidence="3 4">
    <name type="scientific">Pectinatus haikarae</name>
    <dbReference type="NCBI Taxonomy" id="349096"/>
    <lineage>
        <taxon>Bacteria</taxon>
        <taxon>Bacillati</taxon>
        <taxon>Bacillota</taxon>
        <taxon>Negativicutes</taxon>
        <taxon>Selenomonadales</taxon>
        <taxon>Selenomonadaceae</taxon>
        <taxon>Pectinatus</taxon>
    </lineage>
</organism>
<feature type="region of interest" description="Disordered" evidence="1">
    <location>
        <begin position="33"/>
        <end position="52"/>
    </location>
</feature>
<gene>
    <name evidence="3" type="ORF">J2S01_002091</name>
</gene>
<dbReference type="RefSeq" id="WP_307224651.1">
    <property type="nucleotide sequence ID" value="NZ_CP116940.1"/>
</dbReference>
<keyword evidence="2" id="KW-0732">Signal</keyword>
<dbReference type="Proteomes" id="UP001239167">
    <property type="component" value="Unassembled WGS sequence"/>
</dbReference>
<evidence type="ECO:0000313" key="4">
    <source>
        <dbReference type="Proteomes" id="UP001239167"/>
    </source>
</evidence>
<reference evidence="3 4" key="1">
    <citation type="submission" date="2023-07" db="EMBL/GenBank/DDBJ databases">
        <title>Genomic Encyclopedia of Type Strains, Phase IV (KMG-IV): sequencing the most valuable type-strain genomes for metagenomic binning, comparative biology and taxonomic classification.</title>
        <authorList>
            <person name="Goeker M."/>
        </authorList>
    </citation>
    <scope>NUCLEOTIDE SEQUENCE [LARGE SCALE GENOMIC DNA]</scope>
    <source>
        <strain evidence="3 4">DSM 16980</strain>
    </source>
</reference>
<keyword evidence="4" id="KW-1185">Reference proteome</keyword>
<feature type="compositionally biased region" description="Pro residues" evidence="1">
    <location>
        <begin position="34"/>
        <end position="51"/>
    </location>
</feature>
<comment type="caution">
    <text evidence="3">The sequence shown here is derived from an EMBL/GenBank/DDBJ whole genome shotgun (WGS) entry which is preliminary data.</text>
</comment>
<feature type="chain" id="PRO_5045999103" description="Lipoprotein" evidence="2">
    <location>
        <begin position="31"/>
        <end position="78"/>
    </location>
</feature>
<evidence type="ECO:0000256" key="2">
    <source>
        <dbReference type="SAM" id="SignalP"/>
    </source>
</evidence>
<sequence length="78" mass="9123">MFKSRRKKVTAFALSAFMAVGIFGTTIVSAHPNDNPPPQYFDEPGPPPPPLHHSHRHWVDGHWYHNQWIDGHWEDDRR</sequence>